<organism evidence="2 3">
    <name type="scientific">Dufourea novaeangliae</name>
    <name type="common">Sweat bee</name>
    <dbReference type="NCBI Taxonomy" id="178035"/>
    <lineage>
        <taxon>Eukaryota</taxon>
        <taxon>Metazoa</taxon>
        <taxon>Ecdysozoa</taxon>
        <taxon>Arthropoda</taxon>
        <taxon>Hexapoda</taxon>
        <taxon>Insecta</taxon>
        <taxon>Pterygota</taxon>
        <taxon>Neoptera</taxon>
        <taxon>Endopterygota</taxon>
        <taxon>Hymenoptera</taxon>
        <taxon>Apocrita</taxon>
        <taxon>Aculeata</taxon>
        <taxon>Apoidea</taxon>
        <taxon>Anthophila</taxon>
        <taxon>Halictidae</taxon>
        <taxon>Rophitinae</taxon>
        <taxon>Dufourea</taxon>
    </lineage>
</organism>
<gene>
    <name evidence="2" type="ORF">WN55_07463</name>
</gene>
<dbReference type="PANTHER" id="PTHR46320">
    <property type="entry name" value="GLYCEROPHOSPHODIESTER PHOSPHODIESTERASE 1"/>
    <property type="match status" value="1"/>
</dbReference>
<sequence length="361" mass="42012">MHGFIELILNSTLLWIFLQTIWSALISVFYHFCIPWIVWGTIVITFGLKLARIPQPSIQIKHEVLGVNLLSPKKDSNISKDHGNGEQFCMRVVAHRGGAYDCPENSLTAFRNSKDKGCKGVELDLHLTKDDVPIVFHDTTIDRITGKSGIIKDMTWDQLKELDITHSHPLKEKFVDGEKIPSFDDVLEVCLKNEQRIIIDVKETRVEVVQVILDTYRKYPKLFQRGIVSSFNPIIIYMLRRKEPRIVSSLAWWPYYFSRMSYLAFDGPGPVRFNNLFKHMAVGLFDHVYEWAFHHFVYYLTGVSVVLLHKDTINPYVVQTWHNRGVRVMAWTVNLPSEKVHFSRHLKITYLTDTLLHEKDM</sequence>
<dbReference type="EMBL" id="KQ435119">
    <property type="protein sequence ID" value="KZC14714.1"/>
    <property type="molecule type" value="Genomic_DNA"/>
</dbReference>
<protein>
    <submittedName>
        <fullName evidence="2">Glycerophosphodiester phosphodiesterase 1</fullName>
    </submittedName>
</protein>
<feature type="domain" description="GP-PDE" evidence="1">
    <location>
        <begin position="90"/>
        <end position="361"/>
    </location>
</feature>
<dbReference type="STRING" id="178035.A0A154PTF7"/>
<dbReference type="GO" id="GO:0008889">
    <property type="term" value="F:glycerophosphodiester phosphodiesterase activity"/>
    <property type="evidence" value="ECO:0007669"/>
    <property type="project" value="TreeGrafter"/>
</dbReference>
<dbReference type="GO" id="GO:0070291">
    <property type="term" value="P:N-acylethanolamine metabolic process"/>
    <property type="evidence" value="ECO:0007669"/>
    <property type="project" value="TreeGrafter"/>
</dbReference>
<accession>A0A154PTF7</accession>
<dbReference type="GO" id="GO:0006644">
    <property type="term" value="P:phospholipid metabolic process"/>
    <property type="evidence" value="ECO:0007669"/>
    <property type="project" value="TreeGrafter"/>
</dbReference>
<evidence type="ECO:0000313" key="2">
    <source>
        <dbReference type="EMBL" id="KZC14714.1"/>
    </source>
</evidence>
<dbReference type="OrthoDB" id="197419at2759"/>
<dbReference type="AlphaFoldDB" id="A0A154PTF7"/>
<dbReference type="Gene3D" id="3.20.20.190">
    <property type="entry name" value="Phosphatidylinositol (PI) phosphodiesterase"/>
    <property type="match status" value="1"/>
</dbReference>
<proteinExistence type="predicted"/>
<dbReference type="PROSITE" id="PS51704">
    <property type="entry name" value="GP_PDE"/>
    <property type="match status" value="1"/>
</dbReference>
<evidence type="ECO:0000259" key="1">
    <source>
        <dbReference type="PROSITE" id="PS51704"/>
    </source>
</evidence>
<name>A0A154PTF7_DUFNO</name>
<dbReference type="GO" id="GO:0005886">
    <property type="term" value="C:plasma membrane"/>
    <property type="evidence" value="ECO:0007669"/>
    <property type="project" value="TreeGrafter"/>
</dbReference>
<dbReference type="PANTHER" id="PTHR46320:SF1">
    <property type="entry name" value="GLYCEROPHOSPHODIESTER PHOSPHODIESTERASE 1"/>
    <property type="match status" value="1"/>
</dbReference>
<reference evidence="2 3" key="1">
    <citation type="submission" date="2015-07" db="EMBL/GenBank/DDBJ databases">
        <title>The genome of Dufourea novaeangliae.</title>
        <authorList>
            <person name="Pan H."/>
            <person name="Kapheim K."/>
        </authorList>
    </citation>
    <scope>NUCLEOTIDE SEQUENCE [LARGE SCALE GENOMIC DNA]</scope>
    <source>
        <strain evidence="2">0120121106</strain>
        <tissue evidence="2">Whole body</tissue>
    </source>
</reference>
<evidence type="ECO:0000313" key="3">
    <source>
        <dbReference type="Proteomes" id="UP000076502"/>
    </source>
</evidence>
<keyword evidence="3" id="KW-1185">Reference proteome</keyword>
<dbReference type="PROSITE" id="PS50007">
    <property type="entry name" value="PIPLC_X_DOMAIN"/>
    <property type="match status" value="1"/>
</dbReference>
<dbReference type="GO" id="GO:0006580">
    <property type="term" value="P:ethanolamine metabolic process"/>
    <property type="evidence" value="ECO:0007669"/>
    <property type="project" value="TreeGrafter"/>
</dbReference>
<dbReference type="OMA" id="KHHWMTL"/>
<dbReference type="Proteomes" id="UP000076502">
    <property type="component" value="Unassembled WGS sequence"/>
</dbReference>
<dbReference type="InterPro" id="IPR017946">
    <property type="entry name" value="PLC-like_Pdiesterase_TIM-brl"/>
</dbReference>
<dbReference type="Pfam" id="PF03009">
    <property type="entry name" value="GDPD"/>
    <property type="match status" value="1"/>
</dbReference>
<dbReference type="SUPFAM" id="SSF51695">
    <property type="entry name" value="PLC-like phosphodiesterases"/>
    <property type="match status" value="1"/>
</dbReference>
<dbReference type="InterPro" id="IPR030395">
    <property type="entry name" value="GP_PDE_dom"/>
</dbReference>